<organism evidence="1 2">
    <name type="scientific">Fusarium oxysporum</name>
    <name type="common">Fusarium vascular wilt</name>
    <dbReference type="NCBI Taxonomy" id="5507"/>
    <lineage>
        <taxon>Eukaryota</taxon>
        <taxon>Fungi</taxon>
        <taxon>Dikarya</taxon>
        <taxon>Ascomycota</taxon>
        <taxon>Pezizomycotina</taxon>
        <taxon>Sordariomycetes</taxon>
        <taxon>Hypocreomycetidae</taxon>
        <taxon>Hypocreales</taxon>
        <taxon>Nectriaceae</taxon>
        <taxon>Fusarium</taxon>
        <taxon>Fusarium oxysporum species complex</taxon>
    </lineage>
</organism>
<accession>A0A2H3T8Q5</accession>
<evidence type="ECO:0000313" key="1">
    <source>
        <dbReference type="EMBL" id="SCO84045.1"/>
    </source>
</evidence>
<gene>
    <name evidence="1" type="ORF">FRV6_08172</name>
</gene>
<dbReference type="EMBL" id="FMJY01000004">
    <property type="protein sequence ID" value="SCO84045.1"/>
    <property type="molecule type" value="Genomic_DNA"/>
</dbReference>
<dbReference type="Proteomes" id="UP000219369">
    <property type="component" value="Unassembled WGS sequence"/>
</dbReference>
<reference evidence="2" key="1">
    <citation type="submission" date="2016-09" db="EMBL/GenBank/DDBJ databases">
        <authorList>
            <person name="Guldener U."/>
        </authorList>
    </citation>
    <scope>NUCLEOTIDE SEQUENCE [LARGE SCALE GENOMIC DNA]</scope>
    <source>
        <strain evidence="2">V64-1</strain>
    </source>
</reference>
<evidence type="ECO:0000313" key="2">
    <source>
        <dbReference type="Proteomes" id="UP000219369"/>
    </source>
</evidence>
<name>A0A2H3T8Q5_FUSOX</name>
<dbReference type="AlphaFoldDB" id="A0A2H3T8Q5"/>
<sequence>MSVSPTVNQGGARMDSQILLEFALEAYLPGSLELYAPIHKLFEDRNSLIDPRYLVHGSIDLSQCLIEEITAFPQPSSKFGFEFWVIIEEATGVLDQVLYSRMRHKIDENFLTHIFKPHPFIFELVDQSLQFIIVSAASSEYRYPLAPYFECFNRDWYRPQNKACNFKTRHCSEGTKRP</sequence>
<protein>
    <submittedName>
        <fullName evidence="1">Uncharacterized protein</fullName>
    </submittedName>
</protein>
<proteinExistence type="predicted"/>